<dbReference type="EMBL" id="BAABBE010000004">
    <property type="protein sequence ID" value="GAA3629515.1"/>
    <property type="molecule type" value="Genomic_DNA"/>
</dbReference>
<proteinExistence type="predicted"/>
<sequence length="76" mass="8077">MLDVALVGSCVSLGRRAGLRQFARKDDSALNFCFGGRLGAAYKELTCKLGVAKIRLEARKPGSLLWAKGGPRPVSA</sequence>
<protein>
    <submittedName>
        <fullName evidence="1">Uncharacterized protein</fullName>
    </submittedName>
</protein>
<name>A0ABP7ACF7_9PSEU</name>
<reference evidence="2" key="1">
    <citation type="journal article" date="2019" name="Int. J. Syst. Evol. Microbiol.">
        <title>The Global Catalogue of Microorganisms (GCM) 10K type strain sequencing project: providing services to taxonomists for standard genome sequencing and annotation.</title>
        <authorList>
            <consortium name="The Broad Institute Genomics Platform"/>
            <consortium name="The Broad Institute Genome Sequencing Center for Infectious Disease"/>
            <person name="Wu L."/>
            <person name="Ma J."/>
        </authorList>
    </citation>
    <scope>NUCLEOTIDE SEQUENCE [LARGE SCALE GENOMIC DNA]</scope>
    <source>
        <strain evidence="2">JCM 17494</strain>
    </source>
</reference>
<evidence type="ECO:0000313" key="2">
    <source>
        <dbReference type="Proteomes" id="UP001500711"/>
    </source>
</evidence>
<dbReference type="Proteomes" id="UP001500711">
    <property type="component" value="Unassembled WGS sequence"/>
</dbReference>
<accession>A0ABP7ACF7</accession>
<organism evidence="1 2">
    <name type="scientific">Lentzea roselyniae</name>
    <dbReference type="NCBI Taxonomy" id="531940"/>
    <lineage>
        <taxon>Bacteria</taxon>
        <taxon>Bacillati</taxon>
        <taxon>Actinomycetota</taxon>
        <taxon>Actinomycetes</taxon>
        <taxon>Pseudonocardiales</taxon>
        <taxon>Pseudonocardiaceae</taxon>
        <taxon>Lentzea</taxon>
    </lineage>
</organism>
<gene>
    <name evidence="1" type="ORF">GCM10022267_15130</name>
</gene>
<keyword evidence="2" id="KW-1185">Reference proteome</keyword>
<dbReference type="RefSeq" id="WP_346128635.1">
    <property type="nucleotide sequence ID" value="NZ_BAABBE010000004.1"/>
</dbReference>
<evidence type="ECO:0000313" key="1">
    <source>
        <dbReference type="EMBL" id="GAA3629515.1"/>
    </source>
</evidence>
<comment type="caution">
    <text evidence="1">The sequence shown here is derived from an EMBL/GenBank/DDBJ whole genome shotgun (WGS) entry which is preliminary data.</text>
</comment>